<accession>A0A433D964</accession>
<protein>
    <submittedName>
        <fullName evidence="2">Uncharacterized protein</fullName>
    </submittedName>
</protein>
<organism evidence="2 3">
    <name type="scientific">Jimgerdemannia flammicorona</name>
    <dbReference type="NCBI Taxonomy" id="994334"/>
    <lineage>
        <taxon>Eukaryota</taxon>
        <taxon>Fungi</taxon>
        <taxon>Fungi incertae sedis</taxon>
        <taxon>Mucoromycota</taxon>
        <taxon>Mucoromycotina</taxon>
        <taxon>Endogonomycetes</taxon>
        <taxon>Endogonales</taxon>
        <taxon>Endogonaceae</taxon>
        <taxon>Jimgerdemannia</taxon>
    </lineage>
</organism>
<dbReference type="Proteomes" id="UP000268093">
    <property type="component" value="Unassembled WGS sequence"/>
</dbReference>
<evidence type="ECO:0000256" key="1">
    <source>
        <dbReference type="SAM" id="MobiDB-lite"/>
    </source>
</evidence>
<feature type="region of interest" description="Disordered" evidence="1">
    <location>
        <begin position="1"/>
        <end position="21"/>
    </location>
</feature>
<sequence>MIANNLDDFPQGPATQNPGRFRLFPQGFNINKRKNWNLSNKNYVLPTDNDEIFRLNFQHHILSTGNNPRQRHGHRIRDRSGVLPFLQRTQIHRVRLCIVSYRMERPCGRPAAAKYDDGTKRIEAPDFSRHGHQREGVHRVTGLDAR</sequence>
<name>A0A433D964_9FUNG</name>
<evidence type="ECO:0000313" key="3">
    <source>
        <dbReference type="Proteomes" id="UP000268093"/>
    </source>
</evidence>
<feature type="region of interest" description="Disordered" evidence="1">
    <location>
        <begin position="112"/>
        <end position="146"/>
    </location>
</feature>
<dbReference type="EMBL" id="RBNI01004546">
    <property type="protein sequence ID" value="RUP47428.1"/>
    <property type="molecule type" value="Genomic_DNA"/>
</dbReference>
<gene>
    <name evidence="2" type="ORF">BC936DRAFT_145743</name>
</gene>
<comment type="caution">
    <text evidence="2">The sequence shown here is derived from an EMBL/GenBank/DDBJ whole genome shotgun (WGS) entry which is preliminary data.</text>
</comment>
<keyword evidence="3" id="KW-1185">Reference proteome</keyword>
<feature type="compositionally biased region" description="Basic and acidic residues" evidence="1">
    <location>
        <begin position="114"/>
        <end position="138"/>
    </location>
</feature>
<reference evidence="2 3" key="1">
    <citation type="journal article" date="2018" name="New Phytol.">
        <title>Phylogenomics of Endogonaceae and evolution of mycorrhizas within Mucoromycota.</title>
        <authorList>
            <person name="Chang Y."/>
            <person name="Desiro A."/>
            <person name="Na H."/>
            <person name="Sandor L."/>
            <person name="Lipzen A."/>
            <person name="Clum A."/>
            <person name="Barry K."/>
            <person name="Grigoriev I.V."/>
            <person name="Martin F.M."/>
            <person name="Stajich J.E."/>
            <person name="Smith M.E."/>
            <person name="Bonito G."/>
            <person name="Spatafora J.W."/>
        </authorList>
    </citation>
    <scope>NUCLEOTIDE SEQUENCE [LARGE SCALE GENOMIC DNA]</scope>
    <source>
        <strain evidence="2 3">GMNB39</strain>
    </source>
</reference>
<dbReference type="AlphaFoldDB" id="A0A433D964"/>
<evidence type="ECO:0000313" key="2">
    <source>
        <dbReference type="EMBL" id="RUP47428.1"/>
    </source>
</evidence>
<proteinExistence type="predicted"/>